<feature type="compositionally biased region" description="Low complexity" evidence="1">
    <location>
        <begin position="273"/>
        <end position="322"/>
    </location>
</feature>
<feature type="compositionally biased region" description="Polar residues" evidence="1">
    <location>
        <begin position="323"/>
        <end position="350"/>
    </location>
</feature>
<feature type="transmembrane region" description="Helical" evidence="2">
    <location>
        <begin position="56"/>
        <end position="76"/>
    </location>
</feature>
<sequence>MMNIFIMSTILNIIHLLIINRDIIISKLIYFLEILFNYIVKYVVKFFNYFKNKISYIIKIFLNLMTNLLQCIKYCLTYFWKTNLSCKILLLSLFLYLYNFIICMIIFVIFLFQFFCHLFSICVNFYSLDFNSDLLFNILNIREIIKLDSVYNLVNIFNNESESKLYLNNLSDCLNNGLNTNTFSEVNSNYTIILSSEINNVINSINDISYSQENGNNTTSGNSEASSLNIDNSLENNTDTNFNYSSTSNNLSEYNLSDVSRSETNYLSEENKTTNSSNNTNKNSDSNNSTPNKGNSTNLIINDSNNNSSNNSSDNKNSSSNNACDNTTSSDNNYSLNTENLSINDKNQSTREQNIINRRINNTNYSENTNISSNVDTNRKYNRYVINFLLPPNGTDFTKLMFNLDSYNDSDTFTLTKTTRLFDYSYRNPLNILTSIENTDKHINTTYYEEFINKTKLLLSENNSNNISLESNNTSKFNIDNENNKLLNSTSSHLIRSNSILDTIDKGEGSSKFIQGSNLNSSLSDNFKNVDISKLVDSDFRFYFPEDRGISEIFSVKNLSAETYLGAVDLLGNIHLSADILDNPLYKLVPGVDFIEGFDSFVIYDHDSEFFKPMIDSAYKAKQQDVILDFFDSQPDTWYNVSNKLEANNYIIELIKRNSENLAEFEHSNSPNLECKLINFKNKFK</sequence>
<feature type="transmembrane region" description="Helical" evidence="2">
    <location>
        <begin position="88"/>
        <end position="115"/>
    </location>
</feature>
<keyword evidence="2" id="KW-0472">Membrane</keyword>
<feature type="compositionally biased region" description="Polar residues" evidence="1">
    <location>
        <begin position="213"/>
        <end position="268"/>
    </location>
</feature>
<gene>
    <name evidence="3" type="primary">orf685</name>
</gene>
<feature type="transmembrane region" description="Helical" evidence="2">
    <location>
        <begin position="28"/>
        <end position="50"/>
    </location>
</feature>
<dbReference type="AlphaFoldDB" id="A0A873QKV2"/>
<proteinExistence type="predicted"/>
<geneLocation type="mitochondrion" evidence="3"/>
<protein>
    <submittedName>
        <fullName evidence="3">Uncharacterized protein</fullName>
    </submittedName>
</protein>
<dbReference type="EMBL" id="MT577034">
    <property type="protein sequence ID" value="QPA36158.1"/>
    <property type="molecule type" value="Genomic_DNA"/>
</dbReference>
<evidence type="ECO:0000256" key="1">
    <source>
        <dbReference type="SAM" id="MobiDB-lite"/>
    </source>
</evidence>
<dbReference type="RefSeq" id="YP_010041380.1">
    <property type="nucleotide sequence ID" value="NC_054201.1"/>
</dbReference>
<accession>A0A873QKV2</accession>
<keyword evidence="3" id="KW-0496">Mitochondrion</keyword>
<feature type="region of interest" description="Disordered" evidence="1">
    <location>
        <begin position="213"/>
        <end position="350"/>
    </location>
</feature>
<reference evidence="3" key="1">
    <citation type="submission" date="2020-06" db="EMBL/GenBank/DDBJ databases">
        <title>The complete mitochondrial genome of two Pisolithus species.</title>
        <authorList>
            <person name="Li Q."/>
        </authorList>
    </citation>
    <scope>NUCLEOTIDE SEQUENCE</scope>
</reference>
<organism evidence="3">
    <name type="scientific">Pisolithus microcarpus</name>
    <dbReference type="NCBI Taxonomy" id="178872"/>
    <lineage>
        <taxon>Eukaryota</taxon>
        <taxon>Fungi</taxon>
        <taxon>Dikarya</taxon>
        <taxon>Basidiomycota</taxon>
        <taxon>Agaricomycotina</taxon>
        <taxon>Agaricomycetes</taxon>
        <taxon>Agaricomycetidae</taxon>
        <taxon>Boletales</taxon>
        <taxon>Sclerodermatineae</taxon>
        <taxon>Pisolithaceae</taxon>
        <taxon>Pisolithus</taxon>
    </lineage>
</organism>
<name>A0A873QKV2_9AGAM</name>
<evidence type="ECO:0000313" key="3">
    <source>
        <dbReference type="EMBL" id="QPA36158.1"/>
    </source>
</evidence>
<keyword evidence="2" id="KW-1133">Transmembrane helix</keyword>
<evidence type="ECO:0000256" key="2">
    <source>
        <dbReference type="SAM" id="Phobius"/>
    </source>
</evidence>
<keyword evidence="2" id="KW-0812">Transmembrane</keyword>
<dbReference type="GeneID" id="63647881"/>